<organism evidence="1 2">
    <name type="scientific">Knipowitschia caucasica</name>
    <name type="common">Caucasian dwarf goby</name>
    <name type="synonym">Pomatoschistus caucasicus</name>
    <dbReference type="NCBI Taxonomy" id="637954"/>
    <lineage>
        <taxon>Eukaryota</taxon>
        <taxon>Metazoa</taxon>
        <taxon>Chordata</taxon>
        <taxon>Craniata</taxon>
        <taxon>Vertebrata</taxon>
        <taxon>Euteleostomi</taxon>
        <taxon>Actinopterygii</taxon>
        <taxon>Neopterygii</taxon>
        <taxon>Teleostei</taxon>
        <taxon>Neoteleostei</taxon>
        <taxon>Acanthomorphata</taxon>
        <taxon>Gobiaria</taxon>
        <taxon>Gobiiformes</taxon>
        <taxon>Gobioidei</taxon>
        <taxon>Gobiidae</taxon>
        <taxon>Gobiinae</taxon>
        <taxon>Knipowitschia</taxon>
    </lineage>
</organism>
<protein>
    <submittedName>
        <fullName evidence="1">Uncharacterized protein</fullName>
    </submittedName>
</protein>
<sequence length="128" mass="13984">MATRQHGPLPVSARVKVENTARDHSERKRGERDVLHKTLVKKAAPSITVPQLLSDMASPLRQYSRAGDIANVMQKLQASGNVITRHSSVFMNGPTKGLNRTPLLPLRLLQINSESLCVGVQAPCVARV</sequence>
<evidence type="ECO:0000313" key="1">
    <source>
        <dbReference type="EMBL" id="CAL1574528.1"/>
    </source>
</evidence>
<dbReference type="Proteomes" id="UP001497482">
    <property type="component" value="Chromosome 12"/>
</dbReference>
<evidence type="ECO:0000313" key="2">
    <source>
        <dbReference type="Proteomes" id="UP001497482"/>
    </source>
</evidence>
<accession>A0AAV2JAB6</accession>
<name>A0AAV2JAB6_KNICA</name>
<keyword evidence="2" id="KW-1185">Reference proteome</keyword>
<dbReference type="AlphaFoldDB" id="A0AAV2JAB6"/>
<reference evidence="1 2" key="1">
    <citation type="submission" date="2024-04" db="EMBL/GenBank/DDBJ databases">
        <authorList>
            <person name="Waldvogel A.-M."/>
            <person name="Schoenle A."/>
        </authorList>
    </citation>
    <scope>NUCLEOTIDE SEQUENCE [LARGE SCALE GENOMIC DNA]</scope>
</reference>
<dbReference type="EMBL" id="OZ035834">
    <property type="protein sequence ID" value="CAL1574528.1"/>
    <property type="molecule type" value="Genomic_DNA"/>
</dbReference>
<proteinExistence type="predicted"/>
<gene>
    <name evidence="1" type="ORF">KC01_LOCUS6248</name>
</gene>